<organism evidence="2 3">
    <name type="scientific">Virgibacillus pantothenticus</name>
    <dbReference type="NCBI Taxonomy" id="1473"/>
    <lineage>
        <taxon>Bacteria</taxon>
        <taxon>Bacillati</taxon>
        <taxon>Bacillota</taxon>
        <taxon>Bacilli</taxon>
        <taxon>Bacillales</taxon>
        <taxon>Bacillaceae</taxon>
        <taxon>Virgibacillus</taxon>
    </lineage>
</organism>
<dbReference type="EMBL" id="LGTO01000007">
    <property type="protein sequence ID" value="KNE18876.1"/>
    <property type="molecule type" value="Genomic_DNA"/>
</dbReference>
<dbReference type="OrthoDB" id="112777at2"/>
<dbReference type="InterPro" id="IPR036291">
    <property type="entry name" value="NAD(P)-bd_dom_sf"/>
</dbReference>
<dbReference type="GO" id="GO:0005737">
    <property type="term" value="C:cytoplasm"/>
    <property type="evidence" value="ECO:0007669"/>
    <property type="project" value="TreeGrafter"/>
</dbReference>
<gene>
    <name evidence="2" type="ORF">AFK71_09815</name>
</gene>
<dbReference type="RefSeq" id="WP_050351368.1">
    <property type="nucleotide sequence ID" value="NZ_CP073011.1"/>
</dbReference>
<feature type="domain" description="NAD(P)-binding" evidence="1">
    <location>
        <begin position="8"/>
        <end position="154"/>
    </location>
</feature>
<dbReference type="SUPFAM" id="SSF51735">
    <property type="entry name" value="NAD(P)-binding Rossmann-fold domains"/>
    <property type="match status" value="1"/>
</dbReference>
<dbReference type="InterPro" id="IPR016040">
    <property type="entry name" value="NAD(P)-bd_dom"/>
</dbReference>
<evidence type="ECO:0000313" key="2">
    <source>
        <dbReference type="EMBL" id="KNE18876.1"/>
    </source>
</evidence>
<dbReference type="PATRIC" id="fig|1473.5.peg.452"/>
<comment type="caution">
    <text evidence="2">The sequence shown here is derived from an EMBL/GenBank/DDBJ whole genome shotgun (WGS) entry which is preliminary data.</text>
</comment>
<dbReference type="Proteomes" id="UP000036780">
    <property type="component" value="Unassembled WGS sequence"/>
</dbReference>
<dbReference type="AlphaFoldDB" id="A0A0L0QJY8"/>
<dbReference type="GO" id="GO:0004029">
    <property type="term" value="F:aldehyde dehydrogenase (NAD+) activity"/>
    <property type="evidence" value="ECO:0007669"/>
    <property type="project" value="TreeGrafter"/>
</dbReference>
<dbReference type="InterPro" id="IPR051783">
    <property type="entry name" value="NAD(P)-dependent_oxidoreduct"/>
</dbReference>
<keyword evidence="3" id="KW-1185">Reference proteome</keyword>
<dbReference type="GeneID" id="66871853"/>
<dbReference type="PANTHER" id="PTHR48079:SF6">
    <property type="entry name" value="NAD(P)-BINDING DOMAIN-CONTAINING PROTEIN-RELATED"/>
    <property type="match status" value="1"/>
</dbReference>
<keyword evidence="2" id="KW-0830">Ubiquinone</keyword>
<dbReference type="PANTHER" id="PTHR48079">
    <property type="entry name" value="PROTEIN YEEZ"/>
    <property type="match status" value="1"/>
</dbReference>
<dbReference type="Gene3D" id="3.40.50.720">
    <property type="entry name" value="NAD(P)-binding Rossmann-like Domain"/>
    <property type="match status" value="1"/>
</dbReference>
<accession>A0A0L0QJY8</accession>
<proteinExistence type="predicted"/>
<evidence type="ECO:0000259" key="1">
    <source>
        <dbReference type="Pfam" id="PF13460"/>
    </source>
</evidence>
<evidence type="ECO:0000313" key="3">
    <source>
        <dbReference type="Proteomes" id="UP000036780"/>
    </source>
</evidence>
<dbReference type="Pfam" id="PF13460">
    <property type="entry name" value="NAD_binding_10"/>
    <property type="match status" value="1"/>
</dbReference>
<sequence length="314" mass="35635">MKKALVLGASGGMGYAIVKELVNRGVEVTAFARSINKLNHLFSRYPTVTIIPGDALNQNQLTQIARNKDIIFHAINLPYGDWETKLLPLTDSIIQAARKNNAKLAIVDNIYAYGKCNETVKESTVKTPHTKKGKLRLQAEERVKRSRVPYVLAHFPDFYGPYAENTQLNFTIQSVIQNKRAWFIGSQYLAREHLFTLDGAQALVNLSFQDEAYGQHWNIPATHPVTGRELIRLIRDLTGYQKKVSTVTTNMLRLLGVFDRQMREFVEMQYLNQQAVILNGGKYEKLIGPLPRTSYKKGLELTIRSYQGLEHLGN</sequence>
<reference evidence="3" key="1">
    <citation type="submission" date="2015-07" db="EMBL/GenBank/DDBJ databases">
        <title>Fjat-10053 dsm26.</title>
        <authorList>
            <person name="Liu B."/>
            <person name="Wang J."/>
            <person name="Zhu Y."/>
            <person name="Liu G."/>
            <person name="Chen Q."/>
            <person name="Chen Z."/>
            <person name="Lan J."/>
            <person name="Che J."/>
            <person name="Ge C."/>
            <person name="Shi H."/>
            <person name="Pan Z."/>
            <person name="Liu X."/>
        </authorList>
    </citation>
    <scope>NUCLEOTIDE SEQUENCE [LARGE SCALE GENOMIC DNA]</scope>
    <source>
        <strain evidence="3">DSM 26</strain>
    </source>
</reference>
<protein>
    <submittedName>
        <fullName evidence="2">NADH-ubiquinone oxidoreductase</fullName>
    </submittedName>
</protein>
<name>A0A0L0QJY8_VIRPA</name>